<dbReference type="RefSeq" id="WP_262952221.1">
    <property type="nucleotide sequence ID" value="NZ_JAOSLA010000028.1"/>
</dbReference>
<name>A0ABT2VDN2_9PSED</name>
<accession>A0ABT2VDN2</accession>
<dbReference type="Proteomes" id="UP001139994">
    <property type="component" value="Unassembled WGS sequence"/>
</dbReference>
<reference evidence="1" key="3">
    <citation type="journal article" date="2023" name="mSystems">
        <title>Charting the Lipopeptidome of Nonpathogenic Pseudomonas.</title>
        <authorList>
            <person name="Cesa-Luna C."/>
            <person name="Geudens N."/>
            <person name="Girard L."/>
            <person name="De Roo V."/>
            <person name="Maklad H.R."/>
            <person name="Martins J.C."/>
            <person name="Hofte M."/>
            <person name="De Mot R."/>
        </authorList>
    </citation>
    <scope>NUCLEOTIDE SEQUENCE</scope>
    <source>
        <strain evidence="1">COR51</strain>
    </source>
</reference>
<evidence type="ECO:0000313" key="1">
    <source>
        <dbReference type="EMBL" id="MCU7239829.1"/>
    </source>
</evidence>
<keyword evidence="2" id="KW-1185">Reference proteome</keyword>
<reference evidence="1" key="2">
    <citation type="submission" date="2022-09" db="EMBL/GenBank/DDBJ databases">
        <authorList>
            <person name="Cesa-Luna C."/>
            <person name="Girard L."/>
            <person name="Lood C."/>
            <person name="Hofte M."/>
            <person name="De Mot R."/>
        </authorList>
    </citation>
    <scope>NUCLEOTIDE SEQUENCE</scope>
    <source>
        <strain evidence="1">COR51</strain>
    </source>
</reference>
<protein>
    <recommendedName>
        <fullName evidence="3">Type III secretion system protein, YseE family</fullName>
    </recommendedName>
</protein>
<gene>
    <name evidence="1" type="ORF">OC929_17385</name>
</gene>
<dbReference type="EMBL" id="JAOSLA010000028">
    <property type="protein sequence ID" value="MCU7239829.1"/>
    <property type="molecule type" value="Genomic_DNA"/>
</dbReference>
<reference evidence="1" key="1">
    <citation type="journal article" date="2022" name="Microbiol. Spectr.">
        <title>An Nuclear Magnetic Resonance Fingerprint Matching Approach for the Identification and Structural Re-Evaluation of Pseudomonas Lipopeptides.</title>
        <authorList>
            <person name="De Roo V."/>
            <person name="Verleysen Y."/>
            <person name="Kovacs B."/>
            <person name="De Vleeschouwer M."/>
            <person name="Muangkaew P."/>
            <person name="Girard L."/>
            <person name="Hofte M."/>
            <person name="De Mot R."/>
            <person name="Madder A."/>
            <person name="Geudens N."/>
            <person name="Martins J.C."/>
        </authorList>
    </citation>
    <scope>NUCLEOTIDE SEQUENCE</scope>
    <source>
        <strain evidence="1">COR51</strain>
    </source>
</reference>
<organism evidence="1 2">
    <name type="scientific">Pseudomonas peradeniyensis</name>
    <dbReference type="NCBI Taxonomy" id="2745488"/>
    <lineage>
        <taxon>Bacteria</taxon>
        <taxon>Pseudomonadati</taxon>
        <taxon>Pseudomonadota</taxon>
        <taxon>Gammaproteobacteria</taxon>
        <taxon>Pseudomonadales</taxon>
        <taxon>Pseudomonadaceae</taxon>
        <taxon>Pseudomonas</taxon>
    </lineage>
</organism>
<comment type="caution">
    <text evidence="1">The sequence shown here is derived from an EMBL/GenBank/DDBJ whole genome shotgun (WGS) entry which is preliminary data.</text>
</comment>
<dbReference type="InterPro" id="IPR012671">
    <property type="entry name" value="T3SS_PscE/YscE"/>
</dbReference>
<proteinExistence type="predicted"/>
<dbReference type="Pfam" id="PF08988">
    <property type="entry name" value="T3SS_needle_E"/>
    <property type="match status" value="1"/>
</dbReference>
<evidence type="ECO:0008006" key="3">
    <source>
        <dbReference type="Google" id="ProtNLM"/>
    </source>
</evidence>
<dbReference type="Gene3D" id="1.20.5.420">
    <property type="entry name" value="Immunoglobulin FC, subunit C"/>
    <property type="match status" value="1"/>
</dbReference>
<sequence>MMDELMWEVRDPRKQARMFSVLEHARQACARQLSEPLPPSEFQVLHQQLAALVAALKILEKLEEH</sequence>
<evidence type="ECO:0000313" key="2">
    <source>
        <dbReference type="Proteomes" id="UP001139994"/>
    </source>
</evidence>